<dbReference type="EMBL" id="JAWLLM010000015">
    <property type="protein sequence ID" value="MDV7043187.1"/>
    <property type="molecule type" value="Genomic_DNA"/>
</dbReference>
<dbReference type="RefSeq" id="WP_057083913.1">
    <property type="nucleotide sequence ID" value="NZ_CP104920.1"/>
</dbReference>
<dbReference type="PRINTS" id="PR01042">
    <property type="entry name" value="TRNASYNTHASP"/>
</dbReference>
<keyword evidence="7 8" id="KW-0030">Aminoacyl-tRNA synthetase</keyword>
<dbReference type="InterPro" id="IPR004522">
    <property type="entry name" value="Asn-tRNA-ligase"/>
</dbReference>
<dbReference type="InterPro" id="IPR012340">
    <property type="entry name" value="NA-bd_OB-fold"/>
</dbReference>
<dbReference type="HAMAP" id="MF_00534">
    <property type="entry name" value="Asn_tRNA_synth"/>
    <property type="match status" value="1"/>
</dbReference>
<evidence type="ECO:0000256" key="2">
    <source>
        <dbReference type="ARBA" id="ARBA00022490"/>
    </source>
</evidence>
<dbReference type="NCBIfam" id="NF003037">
    <property type="entry name" value="PRK03932.1"/>
    <property type="match status" value="1"/>
</dbReference>
<comment type="catalytic activity">
    <reaction evidence="8">
        <text>tRNA(Asn) + L-asparagine + ATP = L-asparaginyl-tRNA(Asn) + AMP + diphosphate + H(+)</text>
        <dbReference type="Rhea" id="RHEA:11180"/>
        <dbReference type="Rhea" id="RHEA-COMP:9659"/>
        <dbReference type="Rhea" id="RHEA-COMP:9674"/>
        <dbReference type="ChEBI" id="CHEBI:15378"/>
        <dbReference type="ChEBI" id="CHEBI:30616"/>
        <dbReference type="ChEBI" id="CHEBI:33019"/>
        <dbReference type="ChEBI" id="CHEBI:58048"/>
        <dbReference type="ChEBI" id="CHEBI:78442"/>
        <dbReference type="ChEBI" id="CHEBI:78515"/>
        <dbReference type="ChEBI" id="CHEBI:456215"/>
        <dbReference type="EC" id="6.1.1.22"/>
    </reaction>
</comment>
<dbReference type="PROSITE" id="PS50862">
    <property type="entry name" value="AA_TRNA_LIGASE_II"/>
    <property type="match status" value="1"/>
</dbReference>
<comment type="subcellular location">
    <subcellularLocation>
        <location evidence="8">Cytoplasm</location>
    </subcellularLocation>
</comment>
<keyword evidence="11" id="KW-1185">Reference proteome</keyword>
<sequence>MSVVPVVDVLQGRVAVDSDVTVRGWVRTRRDSKAGISFIAVYDGSCFDSLQAVVNNNLANYQNDVMRLTTGCSVEVTGKVVESPGEGQSFELQATELKVVGWVEDPDTYPMAAKRHSIEYLREVAHLRPRTNLVGAVARVRHTLAQAIHRFFHQSGFYWVSTPIITASDTEGAGEMFRVSTLDLENLPRNDQGKVDFSEDFFGKEAFLTVSGQLNGETYACALSKIYTFGPTFRAENSNTSRHLAEFWMIEPEVAFATLDDVAALAENLLKFVFKAVLEERADDMKFFAERVDKDAISRLERFVSTDFAQVDYTDAITILENCGQTFENPVSWGIDLSSEHERYLAEKHFQAPVVVKNYPKDIKAFYMRMNSDGKTVAAMDVLAPGIGEIIGGSQREERLEQLDIRLEEMGLSKEDYWWYRDLRRYGTIPHSGFGLGFERLIAYVTGVQNVRDVIPFPRTPRNATF</sequence>
<evidence type="ECO:0000256" key="1">
    <source>
        <dbReference type="ARBA" id="ARBA00008226"/>
    </source>
</evidence>
<dbReference type="Pfam" id="PF01336">
    <property type="entry name" value="tRNA_anti-codon"/>
    <property type="match status" value="1"/>
</dbReference>
<organism evidence="10 11">
    <name type="scientific">Dickeya solani</name>
    <dbReference type="NCBI Taxonomy" id="1089444"/>
    <lineage>
        <taxon>Bacteria</taxon>
        <taxon>Pseudomonadati</taxon>
        <taxon>Pseudomonadota</taxon>
        <taxon>Gammaproteobacteria</taxon>
        <taxon>Enterobacterales</taxon>
        <taxon>Pectobacteriaceae</taxon>
        <taxon>Dickeya</taxon>
    </lineage>
</organism>
<name>A0ABU4EGL1_9GAMM</name>
<keyword evidence="5 8" id="KW-0067">ATP-binding</keyword>
<comment type="subunit">
    <text evidence="8">Homodimer.</text>
</comment>
<comment type="caution">
    <text evidence="10">The sequence shown here is derived from an EMBL/GenBank/DDBJ whole genome shotgun (WGS) entry which is preliminary data.</text>
</comment>
<evidence type="ECO:0000256" key="5">
    <source>
        <dbReference type="ARBA" id="ARBA00022840"/>
    </source>
</evidence>
<reference evidence="10 11" key="1">
    <citation type="submission" date="2023-10" db="EMBL/GenBank/DDBJ databases">
        <title>Clonality and diversity in the soft rot Dickeya solani phytopathogen.</title>
        <authorList>
            <person name="Pedron J."/>
            <person name="Van Gijisegem F."/>
            <person name="Portier P."/>
            <person name="Taghouti G."/>
        </authorList>
    </citation>
    <scope>NUCLEOTIDE SEQUENCE [LARGE SCALE GENOMIC DNA]</scope>
    <source>
        <strain evidence="10 11">FVG2-MFV017-A9</strain>
    </source>
</reference>
<dbReference type="CDD" id="cd00776">
    <property type="entry name" value="AsxRS_core"/>
    <property type="match status" value="1"/>
</dbReference>
<dbReference type="Proteomes" id="UP001187868">
    <property type="component" value="Unassembled WGS sequence"/>
</dbReference>
<dbReference type="GO" id="GO:0004816">
    <property type="term" value="F:asparagine-tRNA ligase activity"/>
    <property type="evidence" value="ECO:0007669"/>
    <property type="project" value="UniProtKB-EC"/>
</dbReference>
<dbReference type="EC" id="6.1.1.22" evidence="8"/>
<comment type="similarity">
    <text evidence="1 8">Belongs to the class-II aminoacyl-tRNA synthetase family.</text>
</comment>
<feature type="domain" description="Aminoacyl-transfer RNA synthetases class-II family profile" evidence="9">
    <location>
        <begin position="139"/>
        <end position="456"/>
    </location>
</feature>
<dbReference type="NCBIfam" id="TIGR00457">
    <property type="entry name" value="asnS"/>
    <property type="match status" value="1"/>
</dbReference>
<evidence type="ECO:0000313" key="11">
    <source>
        <dbReference type="Proteomes" id="UP001187868"/>
    </source>
</evidence>
<keyword evidence="2 8" id="KW-0963">Cytoplasm</keyword>
<keyword evidence="3 8" id="KW-0436">Ligase</keyword>
<dbReference type="CDD" id="cd04318">
    <property type="entry name" value="EcAsnRS_like_N"/>
    <property type="match status" value="1"/>
</dbReference>
<dbReference type="Gene3D" id="3.30.930.10">
    <property type="entry name" value="Bira Bifunctional Protein, Domain 2"/>
    <property type="match status" value="1"/>
</dbReference>
<dbReference type="Gene3D" id="2.40.50.140">
    <property type="entry name" value="Nucleic acid-binding proteins"/>
    <property type="match status" value="1"/>
</dbReference>
<dbReference type="PANTHER" id="PTHR22594:SF34">
    <property type="entry name" value="ASPARAGINE--TRNA LIGASE, MITOCHONDRIAL-RELATED"/>
    <property type="match status" value="1"/>
</dbReference>
<gene>
    <name evidence="8 10" type="primary">asnS</name>
    <name evidence="10" type="ORF">RUJ08_13740</name>
</gene>
<accession>A0ABU4EGL1</accession>
<evidence type="ECO:0000256" key="4">
    <source>
        <dbReference type="ARBA" id="ARBA00022741"/>
    </source>
</evidence>
<evidence type="ECO:0000256" key="6">
    <source>
        <dbReference type="ARBA" id="ARBA00022917"/>
    </source>
</evidence>
<keyword evidence="4 8" id="KW-0547">Nucleotide-binding</keyword>
<dbReference type="InterPro" id="IPR045864">
    <property type="entry name" value="aa-tRNA-synth_II/BPL/LPL"/>
</dbReference>
<dbReference type="Pfam" id="PF00152">
    <property type="entry name" value="tRNA-synt_2"/>
    <property type="match status" value="1"/>
</dbReference>
<dbReference type="InterPro" id="IPR002312">
    <property type="entry name" value="Asp/Asn-tRNA-synth_IIb"/>
</dbReference>
<dbReference type="InterPro" id="IPR004365">
    <property type="entry name" value="NA-bd_OB_tRNA"/>
</dbReference>
<dbReference type="SUPFAM" id="SSF55681">
    <property type="entry name" value="Class II aaRS and biotin synthetases"/>
    <property type="match status" value="1"/>
</dbReference>
<evidence type="ECO:0000256" key="3">
    <source>
        <dbReference type="ARBA" id="ARBA00022598"/>
    </source>
</evidence>
<dbReference type="SUPFAM" id="SSF50249">
    <property type="entry name" value="Nucleic acid-binding proteins"/>
    <property type="match status" value="1"/>
</dbReference>
<evidence type="ECO:0000313" key="10">
    <source>
        <dbReference type="EMBL" id="MDV7043187.1"/>
    </source>
</evidence>
<keyword evidence="6 8" id="KW-0648">Protein biosynthesis</keyword>
<proteinExistence type="inferred from homology"/>
<protein>
    <recommendedName>
        <fullName evidence="8">Asparagine--tRNA ligase</fullName>
        <ecNumber evidence="8">6.1.1.22</ecNumber>
    </recommendedName>
    <alternativeName>
        <fullName evidence="8">Asparaginyl-tRNA synthetase</fullName>
        <shortName evidence="8">AsnRS</shortName>
    </alternativeName>
</protein>
<evidence type="ECO:0000259" key="9">
    <source>
        <dbReference type="PROSITE" id="PS50862"/>
    </source>
</evidence>
<dbReference type="InterPro" id="IPR004364">
    <property type="entry name" value="Aa-tRNA-synt_II"/>
</dbReference>
<dbReference type="InterPro" id="IPR006195">
    <property type="entry name" value="aa-tRNA-synth_II"/>
</dbReference>
<dbReference type="PANTHER" id="PTHR22594">
    <property type="entry name" value="ASPARTYL/LYSYL-TRNA SYNTHETASE"/>
    <property type="match status" value="1"/>
</dbReference>
<evidence type="ECO:0000256" key="8">
    <source>
        <dbReference type="HAMAP-Rule" id="MF_00534"/>
    </source>
</evidence>
<evidence type="ECO:0000256" key="7">
    <source>
        <dbReference type="ARBA" id="ARBA00023146"/>
    </source>
</evidence>